<protein>
    <submittedName>
        <fullName evidence="1">Uncharacterized protein</fullName>
    </submittedName>
</protein>
<gene>
    <name evidence="1" type="ORF">IMCC12053_2732</name>
</gene>
<accession>A0A0P0ADW3</accession>
<evidence type="ECO:0000313" key="1">
    <source>
        <dbReference type="EMBL" id="ALI56679.1"/>
    </source>
</evidence>
<dbReference type="AlphaFoldDB" id="A0A0P0ADW3"/>
<dbReference type="KEGG" id="cmar:IMCC12053_2732"/>
<name>A0A0P0ADW3_9RHOB</name>
<dbReference type="Proteomes" id="UP000064920">
    <property type="component" value="Chromosome"/>
</dbReference>
<keyword evidence="2" id="KW-1185">Reference proteome</keyword>
<dbReference type="PATRIC" id="fig|1397108.4.peg.2794"/>
<dbReference type="EMBL" id="CP012023">
    <property type="protein sequence ID" value="ALI56679.1"/>
    <property type="molecule type" value="Genomic_DNA"/>
</dbReference>
<evidence type="ECO:0000313" key="2">
    <source>
        <dbReference type="Proteomes" id="UP000064920"/>
    </source>
</evidence>
<reference evidence="1 2" key="1">
    <citation type="submission" date="2015-05" db="EMBL/GenBank/DDBJ databases">
        <authorList>
            <person name="Wang D.B."/>
            <person name="Wang M."/>
        </authorList>
    </citation>
    <scope>NUCLEOTIDE SEQUENCE [LARGE SCALE GENOMIC DNA]</scope>
    <source>
        <strain evidence="1 2">IMCC 12053</strain>
    </source>
</reference>
<organism evidence="1 2">
    <name type="scientific">Celeribacter marinus</name>
    <dbReference type="NCBI Taxonomy" id="1397108"/>
    <lineage>
        <taxon>Bacteria</taxon>
        <taxon>Pseudomonadati</taxon>
        <taxon>Pseudomonadota</taxon>
        <taxon>Alphaproteobacteria</taxon>
        <taxon>Rhodobacterales</taxon>
        <taxon>Roseobacteraceae</taxon>
        <taxon>Celeribacter</taxon>
    </lineage>
</organism>
<proteinExistence type="predicted"/>
<sequence length="40" mass="4583">MEGWPRVANAGVCDGFARGERVQSSQWRARQRGKFQEFAL</sequence>